<evidence type="ECO:0000313" key="2">
    <source>
        <dbReference type="Proteomes" id="UP000179005"/>
    </source>
</evidence>
<organism evidence="1 2">
    <name type="scientific">candidate division WWE3 bacterium RIFCSPHIGHO2_01_FULL_48_15</name>
    <dbReference type="NCBI Taxonomy" id="1802619"/>
    <lineage>
        <taxon>Bacteria</taxon>
        <taxon>Katanobacteria</taxon>
    </lineage>
</organism>
<sequence length="152" mass="16182">MRLSVVAAFVLGGLIGLLVLAGFTGYHFGFDNGKAEGYTQGGAVAQAKYEDLVKLTPVAPANVAKFADAFCTANVDAIASYVPAEELEGLVYFLISETASRGECDSMRYLDGIASADGSTTHSYKMRAGDAEMIYIFLFSPDGQLVGIQKFR</sequence>
<dbReference type="STRING" id="1802619.A2797_00115"/>
<dbReference type="Proteomes" id="UP000179005">
    <property type="component" value="Unassembled WGS sequence"/>
</dbReference>
<gene>
    <name evidence="1" type="ORF">A2797_00115</name>
</gene>
<dbReference type="AlphaFoldDB" id="A0A1F4VAK5"/>
<name>A0A1F4VAK5_UNCKA</name>
<comment type="caution">
    <text evidence="1">The sequence shown here is derived from an EMBL/GenBank/DDBJ whole genome shotgun (WGS) entry which is preliminary data.</text>
</comment>
<protein>
    <recommendedName>
        <fullName evidence="3">DUF3887 domain-containing protein</fullName>
    </recommendedName>
</protein>
<proteinExistence type="predicted"/>
<evidence type="ECO:0000313" key="1">
    <source>
        <dbReference type="EMBL" id="OGC54179.1"/>
    </source>
</evidence>
<evidence type="ECO:0008006" key="3">
    <source>
        <dbReference type="Google" id="ProtNLM"/>
    </source>
</evidence>
<reference evidence="1 2" key="1">
    <citation type="journal article" date="2016" name="Nat. Commun.">
        <title>Thousands of microbial genomes shed light on interconnected biogeochemical processes in an aquifer system.</title>
        <authorList>
            <person name="Anantharaman K."/>
            <person name="Brown C.T."/>
            <person name="Hug L.A."/>
            <person name="Sharon I."/>
            <person name="Castelle C.J."/>
            <person name="Probst A.J."/>
            <person name="Thomas B.C."/>
            <person name="Singh A."/>
            <person name="Wilkins M.J."/>
            <person name="Karaoz U."/>
            <person name="Brodie E.L."/>
            <person name="Williams K.H."/>
            <person name="Hubbard S.S."/>
            <person name="Banfield J.F."/>
        </authorList>
    </citation>
    <scope>NUCLEOTIDE SEQUENCE [LARGE SCALE GENOMIC DNA]</scope>
</reference>
<accession>A0A1F4VAK5</accession>
<dbReference type="EMBL" id="MEVC01000023">
    <property type="protein sequence ID" value="OGC54179.1"/>
    <property type="molecule type" value="Genomic_DNA"/>
</dbReference>